<proteinExistence type="predicted"/>
<dbReference type="AlphaFoldDB" id="A0AAD7MB59"/>
<organism evidence="1 2">
    <name type="scientific">Mycena rosella</name>
    <name type="common">Pink bonnet</name>
    <name type="synonym">Agaricus rosellus</name>
    <dbReference type="NCBI Taxonomy" id="1033263"/>
    <lineage>
        <taxon>Eukaryota</taxon>
        <taxon>Fungi</taxon>
        <taxon>Dikarya</taxon>
        <taxon>Basidiomycota</taxon>
        <taxon>Agaricomycotina</taxon>
        <taxon>Agaricomycetes</taxon>
        <taxon>Agaricomycetidae</taxon>
        <taxon>Agaricales</taxon>
        <taxon>Marasmiineae</taxon>
        <taxon>Mycenaceae</taxon>
        <taxon>Mycena</taxon>
    </lineage>
</organism>
<evidence type="ECO:0000313" key="1">
    <source>
        <dbReference type="EMBL" id="KAJ7708891.1"/>
    </source>
</evidence>
<dbReference type="EMBL" id="JARKIE010000003">
    <property type="protein sequence ID" value="KAJ7708891.1"/>
    <property type="molecule type" value="Genomic_DNA"/>
</dbReference>
<comment type="caution">
    <text evidence="1">The sequence shown here is derived from an EMBL/GenBank/DDBJ whole genome shotgun (WGS) entry which is preliminary data.</text>
</comment>
<name>A0AAD7MB59_MYCRO</name>
<reference evidence="1" key="1">
    <citation type="submission" date="2023-03" db="EMBL/GenBank/DDBJ databases">
        <title>Massive genome expansion in bonnet fungi (Mycena s.s.) driven by repeated elements and novel gene families across ecological guilds.</title>
        <authorList>
            <consortium name="Lawrence Berkeley National Laboratory"/>
            <person name="Harder C.B."/>
            <person name="Miyauchi S."/>
            <person name="Viragh M."/>
            <person name="Kuo A."/>
            <person name="Thoen E."/>
            <person name="Andreopoulos B."/>
            <person name="Lu D."/>
            <person name="Skrede I."/>
            <person name="Drula E."/>
            <person name="Henrissat B."/>
            <person name="Morin E."/>
            <person name="Kohler A."/>
            <person name="Barry K."/>
            <person name="LaButti K."/>
            <person name="Morin E."/>
            <person name="Salamov A."/>
            <person name="Lipzen A."/>
            <person name="Mereny Z."/>
            <person name="Hegedus B."/>
            <person name="Baldrian P."/>
            <person name="Stursova M."/>
            <person name="Weitz H."/>
            <person name="Taylor A."/>
            <person name="Grigoriev I.V."/>
            <person name="Nagy L.G."/>
            <person name="Martin F."/>
            <person name="Kauserud H."/>
        </authorList>
    </citation>
    <scope>NUCLEOTIDE SEQUENCE</scope>
    <source>
        <strain evidence="1">CBHHK067</strain>
    </source>
</reference>
<dbReference type="Proteomes" id="UP001221757">
    <property type="component" value="Unassembled WGS sequence"/>
</dbReference>
<accession>A0AAD7MB59</accession>
<keyword evidence="2" id="KW-1185">Reference proteome</keyword>
<sequence>MVLLFIANALPFQRADMYEHDQDNGYNKHKLLHGGTSDFDAHSRFMSHVNGDMASNFGSKSYAPSWNMFGSENAKGAPLLDKDVLAGEIQEGETAEVLKELSMQRWWNEAETEELHEAMGRMRQNTHVLELAEQKESAQYLDLDIASIFLDQILIRNWNELECDECLLNSDPWALPRV</sequence>
<gene>
    <name evidence="1" type="ORF">B0H17DRAFT_1124685</name>
</gene>
<evidence type="ECO:0000313" key="2">
    <source>
        <dbReference type="Proteomes" id="UP001221757"/>
    </source>
</evidence>
<protein>
    <submittedName>
        <fullName evidence="1">Uncharacterized protein</fullName>
    </submittedName>
</protein>